<evidence type="ECO:0000256" key="3">
    <source>
        <dbReference type="ARBA" id="ARBA00022737"/>
    </source>
</evidence>
<comment type="similarity">
    <text evidence="2">Belongs to the IFT56 family.</text>
</comment>
<dbReference type="GO" id="GO:0120170">
    <property type="term" value="F:intraciliary transport particle B binding"/>
    <property type="evidence" value="ECO:0007669"/>
    <property type="project" value="TreeGrafter"/>
</dbReference>
<dbReference type="Proteomes" id="UP000193944">
    <property type="component" value="Unassembled WGS sequence"/>
</dbReference>
<dbReference type="GO" id="GO:0036064">
    <property type="term" value="C:ciliary basal body"/>
    <property type="evidence" value="ECO:0007669"/>
    <property type="project" value="TreeGrafter"/>
</dbReference>
<dbReference type="PANTHER" id="PTHR14781:SF0">
    <property type="entry name" value="INTRAFLAGELLAR TRANSPORT PROTEIN 56"/>
    <property type="match status" value="1"/>
</dbReference>
<protein>
    <submittedName>
        <fullName evidence="6">Tetratricopeptide repeat protein 26</fullName>
    </submittedName>
</protein>
<keyword evidence="4" id="KW-0802">TPR repeat</keyword>
<keyword evidence="3" id="KW-0677">Repeat</keyword>
<reference evidence="6 7" key="2">
    <citation type="submission" date="2016-08" db="EMBL/GenBank/DDBJ databases">
        <title>Pervasive Adenine N6-methylation of Active Genes in Fungi.</title>
        <authorList>
            <consortium name="DOE Joint Genome Institute"/>
            <person name="Mondo S.J."/>
            <person name="Dannebaum R.O."/>
            <person name="Kuo R.C."/>
            <person name="Labutti K."/>
            <person name="Haridas S."/>
            <person name="Kuo A."/>
            <person name="Salamov A."/>
            <person name="Ahrendt S.R."/>
            <person name="Lipzen A."/>
            <person name="Sullivan W."/>
            <person name="Andreopoulos W.B."/>
            <person name="Clum A."/>
            <person name="Lindquist E."/>
            <person name="Daum C."/>
            <person name="Ramamoorthy G.K."/>
            <person name="Gryganskyi A."/>
            <person name="Culley D."/>
            <person name="Magnuson J.K."/>
            <person name="James T.Y."/>
            <person name="O'Malley M.A."/>
            <person name="Stajich J.E."/>
            <person name="Spatafora J.W."/>
            <person name="Visel A."/>
            <person name="Grigoriev I.V."/>
        </authorList>
    </citation>
    <scope>NUCLEOTIDE SEQUENCE [LARGE SCALE GENOMIC DNA]</scope>
    <source>
        <strain evidence="6 7">S4</strain>
    </source>
</reference>
<dbReference type="STRING" id="1754192.A0A1Y1WW27"/>
<dbReference type="SUPFAM" id="SSF48452">
    <property type="entry name" value="TPR-like"/>
    <property type="match status" value="3"/>
</dbReference>
<keyword evidence="5" id="KW-0966">Cell projection</keyword>
<dbReference type="OrthoDB" id="95390at2759"/>
<organism evidence="6 7">
    <name type="scientific">Anaeromyces robustus</name>
    <dbReference type="NCBI Taxonomy" id="1754192"/>
    <lineage>
        <taxon>Eukaryota</taxon>
        <taxon>Fungi</taxon>
        <taxon>Fungi incertae sedis</taxon>
        <taxon>Chytridiomycota</taxon>
        <taxon>Chytridiomycota incertae sedis</taxon>
        <taxon>Neocallimastigomycetes</taxon>
        <taxon>Neocallimastigales</taxon>
        <taxon>Neocallimastigaceae</taxon>
        <taxon>Anaeromyces</taxon>
    </lineage>
</organism>
<dbReference type="InterPro" id="IPR011990">
    <property type="entry name" value="TPR-like_helical_dom_sf"/>
</dbReference>
<sequence>MMLSRVKPAVGQLNTTINDRKNSKIPKLETFIDQRDYVGALTLLEFIKANINNSDNGPGSNNLLNNLSNFSDNDLINENTIDLWIGYSAFHLGDYKKAMEIYLNMTKNPNCDPLIYLYLGCCYFFLGLYEEADKAAQKGPTCKLQNRLLFHLSHKFNDEKRLMSYHHNLQDVIEDQLCLASIHYLRSHYQEAIDIYKRILLENRDYYAINVYVALCYYKLDYYDVSQEVISIYLQHYPDSVTALNLKACNHFKLYNGKAAEAEMKILTEKTSSQFKFAEDLIKHNTCVFRNGEGALQIFPPLLDVVPEARLNLIIYYLKNDDIFSAFNLMKNFEPSTPQEYILKGIVNSVLGQEQESREHLKIAQQYFQLVGGSASECDTIPGRQCMVSCFFLLKQFDDVLIYLNSIKGYFYNDDTFNYNYAQAKVATGAYEEAEEVFLMIQSEKIKNEYTYLSHLARCYIMNKKPRQAWELYLKMETSSESFSLLQLIANDCYKMKYYYYSAKAFDVLERLDPNPEYWEGKRGACIGVFQKIVLGQEPKELFRDIITMLRNTSNPQVEYIIRVMKKWAKENHILV</sequence>
<dbReference type="InterPro" id="IPR030511">
    <property type="entry name" value="TTC26"/>
</dbReference>
<dbReference type="PANTHER" id="PTHR14781">
    <property type="entry name" value="INTRAFLAGELLAR TRANSPORT PROTEIN 56"/>
    <property type="match status" value="1"/>
</dbReference>
<dbReference type="GO" id="GO:0035720">
    <property type="term" value="P:intraciliary anterograde transport"/>
    <property type="evidence" value="ECO:0007669"/>
    <property type="project" value="TreeGrafter"/>
</dbReference>
<proteinExistence type="inferred from homology"/>
<comment type="subcellular location">
    <subcellularLocation>
        <location evidence="1">Cell projection</location>
        <location evidence="1">Cilium</location>
    </subcellularLocation>
</comment>
<dbReference type="EMBL" id="MCFG01000235">
    <property type="protein sequence ID" value="ORX77761.1"/>
    <property type="molecule type" value="Genomic_DNA"/>
</dbReference>
<dbReference type="Gene3D" id="1.25.40.10">
    <property type="entry name" value="Tetratricopeptide repeat domain"/>
    <property type="match status" value="3"/>
</dbReference>
<reference evidence="6 7" key="1">
    <citation type="submission" date="2016-08" db="EMBL/GenBank/DDBJ databases">
        <title>A Parts List for Fungal Cellulosomes Revealed by Comparative Genomics.</title>
        <authorList>
            <consortium name="DOE Joint Genome Institute"/>
            <person name="Haitjema C.H."/>
            <person name="Gilmore S.P."/>
            <person name="Henske J.K."/>
            <person name="Solomon K.V."/>
            <person name="De Groot R."/>
            <person name="Kuo A."/>
            <person name="Mondo S.J."/>
            <person name="Salamov A.A."/>
            <person name="Labutti K."/>
            <person name="Zhao Z."/>
            <person name="Chiniquy J."/>
            <person name="Barry K."/>
            <person name="Brewer H.M."/>
            <person name="Purvine S.O."/>
            <person name="Wright A.T."/>
            <person name="Boxma B."/>
            <person name="Van Alen T."/>
            <person name="Hackstein J.H."/>
            <person name="Baker S.E."/>
            <person name="Grigoriev I.V."/>
            <person name="O'Malley M.A."/>
        </authorList>
    </citation>
    <scope>NUCLEOTIDE SEQUENCE [LARGE SCALE GENOMIC DNA]</scope>
    <source>
        <strain evidence="6 7">S4</strain>
    </source>
</reference>
<keyword evidence="7" id="KW-1185">Reference proteome</keyword>
<dbReference type="FunFam" id="1.25.40.10:FF:001373">
    <property type="entry name" value="Tetratricopeptide repeat domain 26"/>
    <property type="match status" value="1"/>
</dbReference>
<gene>
    <name evidence="6" type="ORF">BCR32DRAFT_328789</name>
</gene>
<dbReference type="FunFam" id="1.25.40.10:FF:000588">
    <property type="entry name" value="Intraflagellar transport protein 56"/>
    <property type="match status" value="1"/>
</dbReference>
<evidence type="ECO:0000313" key="6">
    <source>
        <dbReference type="EMBL" id="ORX77761.1"/>
    </source>
</evidence>
<evidence type="ECO:0000256" key="5">
    <source>
        <dbReference type="ARBA" id="ARBA00023273"/>
    </source>
</evidence>
<evidence type="ECO:0000256" key="2">
    <source>
        <dbReference type="ARBA" id="ARBA00007834"/>
    </source>
</evidence>
<dbReference type="GO" id="GO:0035735">
    <property type="term" value="P:intraciliary transport involved in cilium assembly"/>
    <property type="evidence" value="ECO:0007669"/>
    <property type="project" value="TreeGrafter"/>
</dbReference>
<evidence type="ECO:0000313" key="7">
    <source>
        <dbReference type="Proteomes" id="UP000193944"/>
    </source>
</evidence>
<dbReference type="GO" id="GO:0097546">
    <property type="term" value="C:ciliary base"/>
    <property type="evidence" value="ECO:0007669"/>
    <property type="project" value="TreeGrafter"/>
</dbReference>
<dbReference type="GO" id="GO:0030992">
    <property type="term" value="C:intraciliary transport particle B"/>
    <property type="evidence" value="ECO:0007669"/>
    <property type="project" value="TreeGrafter"/>
</dbReference>
<evidence type="ECO:0000256" key="1">
    <source>
        <dbReference type="ARBA" id="ARBA00004138"/>
    </source>
</evidence>
<comment type="caution">
    <text evidence="6">The sequence shown here is derived from an EMBL/GenBank/DDBJ whole genome shotgun (WGS) entry which is preliminary data.</text>
</comment>
<accession>A0A1Y1WW27</accession>
<evidence type="ECO:0000256" key="4">
    <source>
        <dbReference type="ARBA" id="ARBA00022803"/>
    </source>
</evidence>
<dbReference type="AlphaFoldDB" id="A0A1Y1WW27"/>
<name>A0A1Y1WW27_9FUNG</name>